<feature type="domain" description="Heparinase II/III-like C-terminal" evidence="2">
    <location>
        <begin position="302"/>
        <end position="555"/>
    </location>
</feature>
<sequence length="583" mass="63971">MSHPVNLSARLSRILDRIEAKRATLSRPATGFTYNPEPRTIGSFARGRQLCAGNFLFSGHLLQEPDTNIWDLKAPDSDYAEALHGFGWLDDLAAAGDLPARNRAQDWLWTWITRFGPGRGPGWTPDLTGRRLIRWISHALFLLQSRDREASDAFYKSLAQQTIFLSRRWKGAHPGLPRFEALTGLVYAGLSLEGMESHVDPALHALSRECESQIDDEGGIPTRNPEELLDVFTLLTWAAMALSEAGRSASDAHWAAIERIAPTLRTLRHADGGLARFHGGGRGLEGRLDNALATSGVKGRKSDGLSMGYARISAGRSSLIIDAAPPPSGAASINAHASTLAFELTSGRRPLIVNCGSGANFGQDWRRAGRATPSHSTLMLDGRSSSRLGNARKDLDLLTKIPTNVPIQMAKAPDGLRFEGGHDGYVSSYGLTHARIIDLTFDGRAVAGEDMLAALTPKDQKQFDKAMDAKRLEGIPFEIRFHLHPEVDASLDMAGTAVSMALKSGEIWVFRTDGRTKMALQSSVYLERTRLKPRATKQIVLSGRTMEYATRIRWSLAKAQDTPISIRDLTQDDFEPDLMTEDE</sequence>
<dbReference type="Pfam" id="PF07940">
    <property type="entry name" value="Hepar_II_III_C"/>
    <property type="match status" value="1"/>
</dbReference>
<gene>
    <name evidence="3" type="ORF">FDP25_09365</name>
</gene>
<dbReference type="EMBL" id="SZWE01000001">
    <property type="protein sequence ID" value="MRU15637.1"/>
    <property type="molecule type" value="Genomic_DNA"/>
</dbReference>
<proteinExistence type="predicted"/>
<reference evidence="3 4" key="1">
    <citation type="submission" date="2019-05" db="EMBL/GenBank/DDBJ databases">
        <title>Roseovarius bejariae sp. nov., a moderately halophylic bacterium isolated from a saline soil in Rambla Salada (Murcia).</title>
        <authorList>
            <person name="Castro D.J."/>
            <person name="Gomez-Altuve A."/>
            <person name="Reina J.C."/>
            <person name="Rodriguez M."/>
            <person name="Sampedro I."/>
            <person name="Llamas I."/>
            <person name="Martinez-Checa F."/>
        </authorList>
    </citation>
    <scope>NUCLEOTIDE SEQUENCE [LARGE SCALE GENOMIC DNA]</scope>
    <source>
        <strain evidence="3 4">A21</strain>
    </source>
</reference>
<keyword evidence="4" id="KW-1185">Reference proteome</keyword>
<organism evidence="3 4">
    <name type="scientific">Roseovarius bejariae</name>
    <dbReference type="NCBI Taxonomy" id="2576383"/>
    <lineage>
        <taxon>Bacteria</taxon>
        <taxon>Pseudomonadati</taxon>
        <taxon>Pseudomonadota</taxon>
        <taxon>Alphaproteobacteria</taxon>
        <taxon>Rhodobacterales</taxon>
        <taxon>Roseobacteraceae</taxon>
        <taxon>Roseovarius</taxon>
    </lineage>
</organism>
<comment type="subcellular location">
    <subcellularLocation>
        <location evidence="1">Cell envelope</location>
    </subcellularLocation>
</comment>
<dbReference type="GO" id="GO:0030313">
    <property type="term" value="C:cell envelope"/>
    <property type="evidence" value="ECO:0007669"/>
    <property type="project" value="UniProtKB-SubCell"/>
</dbReference>
<evidence type="ECO:0000313" key="4">
    <source>
        <dbReference type="Proteomes" id="UP000564704"/>
    </source>
</evidence>
<dbReference type="InterPro" id="IPR008929">
    <property type="entry name" value="Chondroitin_lyas"/>
</dbReference>
<dbReference type="Gene3D" id="2.70.98.70">
    <property type="match status" value="1"/>
</dbReference>
<evidence type="ECO:0000259" key="2">
    <source>
        <dbReference type="Pfam" id="PF07940"/>
    </source>
</evidence>
<accession>A0A844CLJ6</accession>
<dbReference type="RefSeq" id="WP_154151085.1">
    <property type="nucleotide sequence ID" value="NZ_SZWE01000001.1"/>
</dbReference>
<dbReference type="AlphaFoldDB" id="A0A844CLJ6"/>
<evidence type="ECO:0000313" key="3">
    <source>
        <dbReference type="EMBL" id="MRU15637.1"/>
    </source>
</evidence>
<comment type="caution">
    <text evidence="3">The sequence shown here is derived from an EMBL/GenBank/DDBJ whole genome shotgun (WGS) entry which is preliminary data.</text>
</comment>
<dbReference type="GO" id="GO:0016829">
    <property type="term" value="F:lyase activity"/>
    <property type="evidence" value="ECO:0007669"/>
    <property type="project" value="InterPro"/>
</dbReference>
<dbReference type="Proteomes" id="UP000564704">
    <property type="component" value="Unassembled WGS sequence"/>
</dbReference>
<dbReference type="OrthoDB" id="9787373at2"/>
<protein>
    <submittedName>
        <fullName evidence="3">Heparinase</fullName>
    </submittedName>
</protein>
<dbReference type="InterPro" id="IPR012480">
    <property type="entry name" value="Hepar_II_III_C"/>
</dbReference>
<name>A0A844CLJ6_9RHOB</name>
<evidence type="ECO:0000256" key="1">
    <source>
        <dbReference type="ARBA" id="ARBA00004196"/>
    </source>
</evidence>
<dbReference type="Gene3D" id="1.50.10.100">
    <property type="entry name" value="Chondroitin AC/alginate lyase"/>
    <property type="match status" value="1"/>
</dbReference>